<dbReference type="EMBL" id="FZQP02001837">
    <property type="protein sequence ID" value="VVC93984.1"/>
    <property type="molecule type" value="Genomic_DNA"/>
</dbReference>
<evidence type="ECO:0000313" key="1">
    <source>
        <dbReference type="EMBL" id="VVC93984.1"/>
    </source>
</evidence>
<evidence type="ECO:0000313" key="2">
    <source>
        <dbReference type="Proteomes" id="UP000324832"/>
    </source>
</evidence>
<protein>
    <submittedName>
        <fullName evidence="1">Uncharacterized protein</fullName>
    </submittedName>
</protein>
<proteinExistence type="predicted"/>
<dbReference type="Proteomes" id="UP000324832">
    <property type="component" value="Unassembled WGS sequence"/>
</dbReference>
<keyword evidence="2" id="KW-1185">Reference proteome</keyword>
<sequence length="128" mass="14722">MRGAYIRIAILLYSAVILGITRVVQVHSAVAPKHVSLNLEIRNRLPMFNLVQLLKHEDTINENSMGKPWEEVRYLPRKEFKPKTLNIKRRTNSTGTVKLTGPAAPYRRFPVLCFFKLCSSRSLNLFVN</sequence>
<dbReference type="AlphaFoldDB" id="A0A5E4Q8T7"/>
<organism evidence="1 2">
    <name type="scientific">Leptidea sinapis</name>
    <dbReference type="NCBI Taxonomy" id="189913"/>
    <lineage>
        <taxon>Eukaryota</taxon>
        <taxon>Metazoa</taxon>
        <taxon>Ecdysozoa</taxon>
        <taxon>Arthropoda</taxon>
        <taxon>Hexapoda</taxon>
        <taxon>Insecta</taxon>
        <taxon>Pterygota</taxon>
        <taxon>Neoptera</taxon>
        <taxon>Endopterygota</taxon>
        <taxon>Lepidoptera</taxon>
        <taxon>Glossata</taxon>
        <taxon>Ditrysia</taxon>
        <taxon>Papilionoidea</taxon>
        <taxon>Pieridae</taxon>
        <taxon>Dismorphiinae</taxon>
        <taxon>Leptidea</taxon>
    </lineage>
</organism>
<reference evidence="1 2" key="1">
    <citation type="submission" date="2017-07" db="EMBL/GenBank/DDBJ databases">
        <authorList>
            <person name="Talla V."/>
            <person name="Backstrom N."/>
        </authorList>
    </citation>
    <scope>NUCLEOTIDE SEQUENCE [LARGE SCALE GENOMIC DNA]</scope>
</reference>
<name>A0A5E4Q8T7_9NEOP</name>
<gene>
    <name evidence="1" type="ORF">LSINAPIS_LOCUS6050</name>
</gene>
<accession>A0A5E4Q8T7</accession>